<evidence type="ECO:0000313" key="2">
    <source>
        <dbReference type="Proteomes" id="UP000799778"/>
    </source>
</evidence>
<dbReference type="GeneID" id="54291109"/>
<keyword evidence="2" id="KW-1185">Reference proteome</keyword>
<dbReference type="RefSeq" id="XP_033385540.1">
    <property type="nucleotide sequence ID" value="XM_033533712.1"/>
</dbReference>
<accession>A0A6A5XWX3</accession>
<sequence>MTSINSLARTTNPFPFLDLPVELQLSVFCKCDLSTIRSLLNHSFHFRTLFLICPTANVEEIVARLPRRLSYLLRVSWVLQQPGIYQVKPHMIMHALKSATIDNWINLIPEILGNDRLLVKYMIELAEVLEEVNEATEVYAETLAANVYAFMKPWTQPSSLELSRMERLRLATACLNVRVLHQLHMVFSIQNRSNDFIPTFVASLDPYEREISLALDYFIHHISRGSSHAATWDFVNHEHFSMECLRGKSCYMRYVLDLMDDAHFHHFFHRPCDCRSVTFRRSEGAPSWHAAPSDFGLSRIEVDDETNFANSGWFYLDSVREKHDVTSMHYSKLFLQLGILFWDERRLAALGFSDPDEFPVILQILALREQQTRSFRARVFYDDYGDSYETLKRRMFDLQIFEWTRYTTPCDFEDWVYGHFVTDWEEAKRLCAEE</sequence>
<dbReference type="OrthoDB" id="3763553at2759"/>
<proteinExistence type="predicted"/>
<evidence type="ECO:0000313" key="1">
    <source>
        <dbReference type="EMBL" id="KAF2017201.1"/>
    </source>
</evidence>
<dbReference type="AlphaFoldDB" id="A0A6A5XWX3"/>
<protein>
    <submittedName>
        <fullName evidence="1">Uncharacterized protein</fullName>
    </submittedName>
</protein>
<organism evidence="1 2">
    <name type="scientific">Aaosphaeria arxii CBS 175.79</name>
    <dbReference type="NCBI Taxonomy" id="1450172"/>
    <lineage>
        <taxon>Eukaryota</taxon>
        <taxon>Fungi</taxon>
        <taxon>Dikarya</taxon>
        <taxon>Ascomycota</taxon>
        <taxon>Pezizomycotina</taxon>
        <taxon>Dothideomycetes</taxon>
        <taxon>Pleosporomycetidae</taxon>
        <taxon>Pleosporales</taxon>
        <taxon>Pleosporales incertae sedis</taxon>
        <taxon>Aaosphaeria</taxon>
    </lineage>
</organism>
<dbReference type="EMBL" id="ML978068">
    <property type="protein sequence ID" value="KAF2017201.1"/>
    <property type="molecule type" value="Genomic_DNA"/>
</dbReference>
<dbReference type="Proteomes" id="UP000799778">
    <property type="component" value="Unassembled WGS sequence"/>
</dbReference>
<reference evidence="1" key="1">
    <citation type="journal article" date="2020" name="Stud. Mycol.">
        <title>101 Dothideomycetes genomes: a test case for predicting lifestyles and emergence of pathogens.</title>
        <authorList>
            <person name="Haridas S."/>
            <person name="Albert R."/>
            <person name="Binder M."/>
            <person name="Bloem J."/>
            <person name="Labutti K."/>
            <person name="Salamov A."/>
            <person name="Andreopoulos B."/>
            <person name="Baker S."/>
            <person name="Barry K."/>
            <person name="Bills G."/>
            <person name="Bluhm B."/>
            <person name="Cannon C."/>
            <person name="Castanera R."/>
            <person name="Culley D."/>
            <person name="Daum C."/>
            <person name="Ezra D."/>
            <person name="Gonzalez J."/>
            <person name="Henrissat B."/>
            <person name="Kuo A."/>
            <person name="Liang C."/>
            <person name="Lipzen A."/>
            <person name="Lutzoni F."/>
            <person name="Magnuson J."/>
            <person name="Mondo S."/>
            <person name="Nolan M."/>
            <person name="Ohm R."/>
            <person name="Pangilinan J."/>
            <person name="Park H.-J."/>
            <person name="Ramirez L."/>
            <person name="Alfaro M."/>
            <person name="Sun H."/>
            <person name="Tritt A."/>
            <person name="Yoshinaga Y."/>
            <person name="Zwiers L.-H."/>
            <person name="Turgeon B."/>
            <person name="Goodwin S."/>
            <person name="Spatafora J."/>
            <person name="Crous P."/>
            <person name="Grigoriev I."/>
        </authorList>
    </citation>
    <scope>NUCLEOTIDE SEQUENCE</scope>
    <source>
        <strain evidence="1">CBS 175.79</strain>
    </source>
</reference>
<gene>
    <name evidence="1" type="ORF">BU24DRAFT_490414</name>
</gene>
<name>A0A6A5XWX3_9PLEO</name>